<sequence>MRSLADTIVAEPLLSMADFVGHGWIDLEEVNECADSLVRDAETLFDLLNPEMDQELASRLGNLDAKPIICTTYRNCVLCTSKPGNTDLATLRRRDKLVEVALLDQDLKWRQATLAVGHCRICGADYFPDKIVFSSDNPNGLRQQKLIYDTQFLRISKHGIWVHRRIALLQEQAVIHFHSGWSNFATWLSNNIKSSGRSITYRQSKRLYIEHFSRRLLLFHGLSKTATLPSNTNSDAFAAHVRDLVGKDGGVIPSAMDHGCSDCTHAKRYSADLVEEGLLAADHETDAVAGAEDLEDFGMDQAPQPLDPALNANVPASFLNGPPVVQNIQQPDEPRGYVRLAVMDGKSIGHRVSQHFENLCNTPGALTCDTPSHQSWYKAYIERFKCLTFPGVQRVMRKQKELPNQMHNFQVTLPSLDGNPAETIAHTFRAQSVYCIQTVQWSCGTPIGWGKCYKSESLPQVLSILDRIWESYPSKRPGFLAYDNACDLLRHIITQNAHSPWLTSTRFIVDTWHYIGHRATDILCRLWCNPAPHNGSQPDLIHVVEDRNGDHHIARAFNLETAEQLNAWLNGYEAQLRQMTDVMFDFHLHVLLMLYTESTVDSIKRKEKELDDDFWEKVAEVRDLS</sequence>
<keyword evidence="3" id="KW-1185">Reference proteome</keyword>
<accession>A0AA38NW82</accession>
<dbReference type="AlphaFoldDB" id="A0AA38NW82"/>
<protein>
    <recommendedName>
        <fullName evidence="1">CxC5 like cysteine cluster associated with KDZ domain-containing protein</fullName>
    </recommendedName>
</protein>
<gene>
    <name evidence="2" type="ORF">F5878DRAFT_549107</name>
</gene>
<feature type="domain" description="CxC5 like cysteine cluster associated with KDZ" evidence="1">
    <location>
        <begin position="68"/>
        <end position="189"/>
    </location>
</feature>
<comment type="caution">
    <text evidence="2">The sequence shown here is derived from an EMBL/GenBank/DDBJ whole genome shotgun (WGS) entry which is preliminary data.</text>
</comment>
<evidence type="ECO:0000259" key="1">
    <source>
        <dbReference type="Pfam" id="PF18718"/>
    </source>
</evidence>
<evidence type="ECO:0000313" key="2">
    <source>
        <dbReference type="EMBL" id="KAJ3831789.1"/>
    </source>
</evidence>
<proteinExistence type="predicted"/>
<name>A0AA38NW82_9AGAR</name>
<reference evidence="2" key="1">
    <citation type="submission" date="2022-08" db="EMBL/GenBank/DDBJ databases">
        <authorList>
            <consortium name="DOE Joint Genome Institute"/>
            <person name="Min B."/>
            <person name="Riley R."/>
            <person name="Sierra-Patev S."/>
            <person name="Naranjo-Ortiz M."/>
            <person name="Looney B."/>
            <person name="Konkel Z."/>
            <person name="Slot J.C."/>
            <person name="Sakamoto Y."/>
            <person name="Steenwyk J.L."/>
            <person name="Rokas A."/>
            <person name="Carro J."/>
            <person name="Camarero S."/>
            <person name="Ferreira P."/>
            <person name="Molpeceres G."/>
            <person name="Ruiz-Duenas F.J."/>
            <person name="Serrano A."/>
            <person name="Henrissat B."/>
            <person name="Drula E."/>
            <person name="Hughes K.W."/>
            <person name="Mata J.L."/>
            <person name="Ishikawa N.K."/>
            <person name="Vargas-Isla R."/>
            <person name="Ushijima S."/>
            <person name="Smith C.A."/>
            <person name="Ahrendt S."/>
            <person name="Andreopoulos W."/>
            <person name="He G."/>
            <person name="Labutti K."/>
            <person name="Lipzen A."/>
            <person name="Ng V."/>
            <person name="Sandor L."/>
            <person name="Barry K."/>
            <person name="Martinez A.T."/>
            <person name="Xiao Y."/>
            <person name="Gibbons J.G."/>
            <person name="Terashima K."/>
            <person name="Hibbett D.S."/>
            <person name="Grigoriev I.V."/>
        </authorList>
    </citation>
    <scope>NUCLEOTIDE SEQUENCE</scope>
    <source>
        <strain evidence="2">TFB9207</strain>
    </source>
</reference>
<organism evidence="2 3">
    <name type="scientific">Lentinula raphanica</name>
    <dbReference type="NCBI Taxonomy" id="153919"/>
    <lineage>
        <taxon>Eukaryota</taxon>
        <taxon>Fungi</taxon>
        <taxon>Dikarya</taxon>
        <taxon>Basidiomycota</taxon>
        <taxon>Agaricomycotina</taxon>
        <taxon>Agaricomycetes</taxon>
        <taxon>Agaricomycetidae</taxon>
        <taxon>Agaricales</taxon>
        <taxon>Marasmiineae</taxon>
        <taxon>Omphalotaceae</taxon>
        <taxon>Lentinula</taxon>
    </lineage>
</organism>
<dbReference type="EMBL" id="MU807235">
    <property type="protein sequence ID" value="KAJ3831789.1"/>
    <property type="molecule type" value="Genomic_DNA"/>
</dbReference>
<dbReference type="Pfam" id="PF18718">
    <property type="entry name" value="CxC5"/>
    <property type="match status" value="1"/>
</dbReference>
<evidence type="ECO:0000313" key="3">
    <source>
        <dbReference type="Proteomes" id="UP001163846"/>
    </source>
</evidence>
<dbReference type="InterPro" id="IPR041539">
    <property type="entry name" value="CxC5"/>
</dbReference>
<dbReference type="Proteomes" id="UP001163846">
    <property type="component" value="Unassembled WGS sequence"/>
</dbReference>